<evidence type="ECO:0000256" key="1">
    <source>
        <dbReference type="SAM" id="Phobius"/>
    </source>
</evidence>
<organism evidence="3 4">
    <name type="scientific">Panagrolaimus superbus</name>
    <dbReference type="NCBI Taxonomy" id="310955"/>
    <lineage>
        <taxon>Eukaryota</taxon>
        <taxon>Metazoa</taxon>
        <taxon>Ecdysozoa</taxon>
        <taxon>Nematoda</taxon>
        <taxon>Chromadorea</taxon>
        <taxon>Rhabditida</taxon>
        <taxon>Tylenchina</taxon>
        <taxon>Panagrolaimomorpha</taxon>
        <taxon>Panagrolaimoidea</taxon>
        <taxon>Panagrolaimidae</taxon>
        <taxon>Panagrolaimus</taxon>
    </lineage>
</organism>
<keyword evidence="1" id="KW-1133">Transmembrane helix</keyword>
<sequence length="184" mass="20741">MVSFKFLFIIFVFFCLTSWGQRCQRNLSNVTKNGFIFATADLNNRDGRVLDVDLDAESDDLLEFELKQNELKFQIWANESNNDIILCFDSNTVESSNQCYSNFGIVESSSCDPKIYDGKRNATTECFSTNIASQKLIPPTPTIIMPSTTSTSNYSTMKAEPMWIIIAVGLIVFVNILACSRLVH</sequence>
<name>A0A914Y0V6_9BILA</name>
<feature type="transmembrane region" description="Helical" evidence="1">
    <location>
        <begin position="162"/>
        <end position="183"/>
    </location>
</feature>
<keyword evidence="3" id="KW-1185">Reference proteome</keyword>
<protein>
    <submittedName>
        <fullName evidence="4">Uncharacterized protein</fullName>
    </submittedName>
</protein>
<reference evidence="4" key="1">
    <citation type="submission" date="2022-11" db="UniProtKB">
        <authorList>
            <consortium name="WormBaseParasite"/>
        </authorList>
    </citation>
    <scope>IDENTIFICATION</scope>
</reference>
<accession>A0A914Y0V6</accession>
<evidence type="ECO:0000256" key="2">
    <source>
        <dbReference type="SAM" id="SignalP"/>
    </source>
</evidence>
<keyword evidence="2" id="KW-0732">Signal</keyword>
<dbReference type="AlphaFoldDB" id="A0A914Y0V6"/>
<dbReference type="WBParaSite" id="PSU_v2.g12417.t1">
    <property type="protein sequence ID" value="PSU_v2.g12417.t1"/>
    <property type="gene ID" value="PSU_v2.g12417"/>
</dbReference>
<keyword evidence="1" id="KW-0472">Membrane</keyword>
<keyword evidence="1" id="KW-0812">Transmembrane</keyword>
<dbReference type="Proteomes" id="UP000887577">
    <property type="component" value="Unplaced"/>
</dbReference>
<evidence type="ECO:0000313" key="3">
    <source>
        <dbReference type="Proteomes" id="UP000887577"/>
    </source>
</evidence>
<evidence type="ECO:0000313" key="4">
    <source>
        <dbReference type="WBParaSite" id="PSU_v2.g12417.t1"/>
    </source>
</evidence>
<feature type="signal peptide" evidence="2">
    <location>
        <begin position="1"/>
        <end position="20"/>
    </location>
</feature>
<proteinExistence type="predicted"/>
<feature type="chain" id="PRO_5036757239" evidence="2">
    <location>
        <begin position="21"/>
        <end position="184"/>
    </location>
</feature>